<keyword evidence="1" id="KW-0812">Transmembrane</keyword>
<dbReference type="AlphaFoldDB" id="A0A800MRP8"/>
<feature type="transmembrane region" description="Helical" evidence="1">
    <location>
        <begin position="6"/>
        <end position="26"/>
    </location>
</feature>
<evidence type="ECO:0000256" key="1">
    <source>
        <dbReference type="SAM" id="Phobius"/>
    </source>
</evidence>
<keyword evidence="1" id="KW-0472">Membrane</keyword>
<dbReference type="EMBL" id="VDEM01000144">
    <property type="protein sequence ID" value="KAF0821222.1"/>
    <property type="molecule type" value="Genomic_DNA"/>
</dbReference>
<protein>
    <recommendedName>
        <fullName evidence="2">NERD domain-containing protein</fullName>
    </recommendedName>
</protein>
<dbReference type="Proteomes" id="UP000465778">
    <property type="component" value="Unassembled WGS sequence"/>
</dbReference>
<dbReference type="PROSITE" id="PS50965">
    <property type="entry name" value="NERD"/>
    <property type="match status" value="1"/>
</dbReference>
<evidence type="ECO:0000259" key="2">
    <source>
        <dbReference type="PROSITE" id="PS50965"/>
    </source>
</evidence>
<sequence>MIYSFIVQNPIPFIICLIISQTLIRYNWRKITNKRYEISSGVQGEQATTRQLNYLSDDWYLFNDLVVTFQDKESLIDHVVIGPHGVFIIESKNWNGHILPTSNKERVRQDKMIGGKYISTEHYNPISQVRTHVFRLSNFLIEKGINTWVQGCVYFNHFEGKVHLQDDRIPVFSHPELFFKFIDENPNSQNLNREQINHIVDILKKRIKKITHEKMALH</sequence>
<organism evidence="3 4">
    <name type="scientific">Cytobacillus firmus</name>
    <name type="common">Bacillus firmus</name>
    <dbReference type="NCBI Taxonomy" id="1399"/>
    <lineage>
        <taxon>Bacteria</taxon>
        <taxon>Bacillati</taxon>
        <taxon>Bacillota</taxon>
        <taxon>Bacilli</taxon>
        <taxon>Bacillales</taxon>
        <taxon>Bacillaceae</taxon>
        <taxon>Cytobacillus</taxon>
    </lineage>
</organism>
<evidence type="ECO:0000313" key="3">
    <source>
        <dbReference type="EMBL" id="KAF0821222.1"/>
    </source>
</evidence>
<reference evidence="3 4" key="1">
    <citation type="journal article" date="2020" name="G3 (Bethesda)">
        <title>Whole Genome Sequencing and Comparative Genomics of Two Nematicidal Bacillus Strains Reveals a Wide Range of Possible Virulence Factors.</title>
        <authorList>
            <person name="Susic N."/>
            <person name="Janezic S."/>
            <person name="Rupnik M."/>
            <person name="Geric Stare B."/>
        </authorList>
    </citation>
    <scope>NUCLEOTIDE SEQUENCE [LARGE SCALE GENOMIC DNA]</scope>
    <source>
        <strain evidence="3 4">I-1582</strain>
    </source>
</reference>
<evidence type="ECO:0000313" key="4">
    <source>
        <dbReference type="Proteomes" id="UP000465778"/>
    </source>
</evidence>
<dbReference type="InterPro" id="IPR011528">
    <property type="entry name" value="NERD"/>
</dbReference>
<name>A0A800MRP8_CYTFI</name>
<keyword evidence="1" id="KW-1133">Transmembrane helix</keyword>
<accession>A0A800MRP8</accession>
<dbReference type="Pfam" id="PF08378">
    <property type="entry name" value="NERD"/>
    <property type="match status" value="1"/>
</dbReference>
<gene>
    <name evidence="3" type="ORF">KIS1582_5076</name>
</gene>
<comment type="caution">
    <text evidence="3">The sequence shown here is derived from an EMBL/GenBank/DDBJ whole genome shotgun (WGS) entry which is preliminary data.</text>
</comment>
<proteinExistence type="predicted"/>
<feature type="domain" description="NERD" evidence="2">
    <location>
        <begin position="40"/>
        <end position="159"/>
    </location>
</feature>